<dbReference type="Gene3D" id="1.10.260.40">
    <property type="entry name" value="lambda repressor-like DNA-binding domains"/>
    <property type="match status" value="1"/>
</dbReference>
<reference evidence="2 3" key="1">
    <citation type="submission" date="2019-02" db="EMBL/GenBank/DDBJ databases">
        <title>Draft genome sequences of novel Actinobacteria.</title>
        <authorList>
            <person name="Sahin N."/>
            <person name="Ay H."/>
            <person name="Saygin H."/>
        </authorList>
    </citation>
    <scope>NUCLEOTIDE SEQUENCE [LARGE SCALE GENOMIC DNA]</scope>
    <source>
        <strain evidence="2 3">KC201</strain>
    </source>
</reference>
<dbReference type="Proteomes" id="UP000295157">
    <property type="component" value="Unassembled WGS sequence"/>
</dbReference>
<dbReference type="AlphaFoldDB" id="A0A4R4NCU3"/>
<dbReference type="SUPFAM" id="SSF47413">
    <property type="entry name" value="lambda repressor-like DNA-binding domains"/>
    <property type="match status" value="1"/>
</dbReference>
<comment type="caution">
    <text evidence="2">The sequence shown here is derived from an EMBL/GenBank/DDBJ whole genome shotgun (WGS) entry which is preliminary data.</text>
</comment>
<sequence>MSIDVNFCQAAGDEQVGMDMAKDLDPRLTPVQRFGKELARTRRDHGLTQVALGRRLGCSSSLIAHIEKGDRTPKPDLAVGCDQVFGTGDRFSRLCRSIASPSGPGWYLRWTDEIEPAARILRSWDPLLVPGLLQTEDYAQAVFRGDLAGASPQQVQDGVSARMRRQLILDLGYSAGISLRRSINEEGASDLR</sequence>
<dbReference type="GO" id="GO:0003677">
    <property type="term" value="F:DNA binding"/>
    <property type="evidence" value="ECO:0007669"/>
    <property type="project" value="InterPro"/>
</dbReference>
<dbReference type="Pfam" id="PF13560">
    <property type="entry name" value="HTH_31"/>
    <property type="match status" value="1"/>
</dbReference>
<dbReference type="Pfam" id="PF19054">
    <property type="entry name" value="DUF5753"/>
    <property type="match status" value="1"/>
</dbReference>
<accession>A0A4R4NCU3</accession>
<evidence type="ECO:0000259" key="1">
    <source>
        <dbReference type="PROSITE" id="PS50943"/>
    </source>
</evidence>
<dbReference type="RefSeq" id="WP_132334109.1">
    <property type="nucleotide sequence ID" value="NZ_SMJZ01000072.1"/>
</dbReference>
<dbReference type="InterPro" id="IPR001387">
    <property type="entry name" value="Cro/C1-type_HTH"/>
</dbReference>
<dbReference type="OrthoDB" id="3466567at2"/>
<protein>
    <submittedName>
        <fullName evidence="2">XRE family transcriptional regulator</fullName>
    </submittedName>
</protein>
<proteinExistence type="predicted"/>
<dbReference type="EMBL" id="SMJZ01000072">
    <property type="protein sequence ID" value="TDC05303.1"/>
    <property type="molecule type" value="Genomic_DNA"/>
</dbReference>
<feature type="domain" description="HTH cro/C1-type" evidence="1">
    <location>
        <begin position="38"/>
        <end position="91"/>
    </location>
</feature>
<organism evidence="2 3">
    <name type="scientific">Nonomuraea longispora</name>
    <dbReference type="NCBI Taxonomy" id="1848320"/>
    <lineage>
        <taxon>Bacteria</taxon>
        <taxon>Bacillati</taxon>
        <taxon>Actinomycetota</taxon>
        <taxon>Actinomycetes</taxon>
        <taxon>Streptosporangiales</taxon>
        <taxon>Streptosporangiaceae</taxon>
        <taxon>Nonomuraea</taxon>
    </lineage>
</organism>
<dbReference type="SMART" id="SM00530">
    <property type="entry name" value="HTH_XRE"/>
    <property type="match status" value="1"/>
</dbReference>
<dbReference type="CDD" id="cd00093">
    <property type="entry name" value="HTH_XRE"/>
    <property type="match status" value="1"/>
</dbReference>
<dbReference type="InterPro" id="IPR010982">
    <property type="entry name" value="Lambda_DNA-bd_dom_sf"/>
</dbReference>
<dbReference type="PROSITE" id="PS50943">
    <property type="entry name" value="HTH_CROC1"/>
    <property type="match status" value="1"/>
</dbReference>
<evidence type="ECO:0000313" key="2">
    <source>
        <dbReference type="EMBL" id="TDC05303.1"/>
    </source>
</evidence>
<dbReference type="InterPro" id="IPR043917">
    <property type="entry name" value="DUF5753"/>
</dbReference>
<gene>
    <name evidence="2" type="ORF">E1267_20050</name>
</gene>
<evidence type="ECO:0000313" key="3">
    <source>
        <dbReference type="Proteomes" id="UP000295157"/>
    </source>
</evidence>
<keyword evidence="3" id="KW-1185">Reference proteome</keyword>
<name>A0A4R4NCU3_9ACTN</name>